<feature type="active site" evidence="9">
    <location>
        <position position="151"/>
    </location>
</feature>
<keyword evidence="6 9" id="KW-0378">Hydrolase</keyword>
<dbReference type="Proteomes" id="UP000545286">
    <property type="component" value="Unassembled WGS sequence"/>
</dbReference>
<dbReference type="PROSITE" id="PS00855">
    <property type="entry name" value="SPASE_II"/>
    <property type="match status" value="1"/>
</dbReference>
<evidence type="ECO:0000256" key="11">
    <source>
        <dbReference type="RuleBase" id="RU004181"/>
    </source>
</evidence>
<keyword evidence="4 9" id="KW-0812">Transmembrane</keyword>
<evidence type="ECO:0000256" key="10">
    <source>
        <dbReference type="RuleBase" id="RU000594"/>
    </source>
</evidence>
<feature type="transmembrane region" description="Helical" evidence="9">
    <location>
        <begin position="68"/>
        <end position="95"/>
    </location>
</feature>
<proteinExistence type="inferred from homology"/>
<comment type="subcellular location">
    <subcellularLocation>
        <location evidence="9">Cell membrane</location>
        <topology evidence="9">Multi-pass membrane protein</topology>
    </subcellularLocation>
</comment>
<reference evidence="12 13" key="1">
    <citation type="submission" date="2020-08" db="EMBL/GenBank/DDBJ databases">
        <title>Sequencing the genomes of 1000 actinobacteria strains.</title>
        <authorList>
            <person name="Klenk H.-P."/>
        </authorList>
    </citation>
    <scope>NUCLEOTIDE SEQUENCE [LARGE SCALE GENOMIC DNA]</scope>
    <source>
        <strain evidence="12 13">DSM 20419</strain>
    </source>
</reference>
<keyword evidence="2 9" id="KW-1003">Cell membrane</keyword>
<keyword evidence="5 9" id="KW-0064">Aspartyl protease</keyword>
<evidence type="ECO:0000256" key="9">
    <source>
        <dbReference type="HAMAP-Rule" id="MF_00161"/>
    </source>
</evidence>
<evidence type="ECO:0000256" key="2">
    <source>
        <dbReference type="ARBA" id="ARBA00022475"/>
    </source>
</evidence>
<dbReference type="PANTHER" id="PTHR33695">
    <property type="entry name" value="LIPOPROTEIN SIGNAL PEPTIDASE"/>
    <property type="match status" value="1"/>
</dbReference>
<gene>
    <name evidence="9" type="primary">lspA</name>
    <name evidence="12" type="ORF">FHX72_000520</name>
</gene>
<dbReference type="EMBL" id="JACHWJ010000001">
    <property type="protein sequence ID" value="MBB2956408.1"/>
    <property type="molecule type" value="Genomic_DNA"/>
</dbReference>
<evidence type="ECO:0000256" key="5">
    <source>
        <dbReference type="ARBA" id="ARBA00022750"/>
    </source>
</evidence>
<dbReference type="AlphaFoldDB" id="A0A7W4UL48"/>
<evidence type="ECO:0000256" key="4">
    <source>
        <dbReference type="ARBA" id="ARBA00022692"/>
    </source>
</evidence>
<comment type="similarity">
    <text evidence="1 9 11">Belongs to the peptidase A8 family.</text>
</comment>
<name>A0A7W4UL48_9MICO</name>
<evidence type="ECO:0000256" key="1">
    <source>
        <dbReference type="ARBA" id="ARBA00006139"/>
    </source>
</evidence>
<evidence type="ECO:0000313" key="12">
    <source>
        <dbReference type="EMBL" id="MBB2956408.1"/>
    </source>
</evidence>
<dbReference type="GO" id="GO:0006508">
    <property type="term" value="P:proteolysis"/>
    <property type="evidence" value="ECO:0007669"/>
    <property type="project" value="UniProtKB-KW"/>
</dbReference>
<evidence type="ECO:0000256" key="6">
    <source>
        <dbReference type="ARBA" id="ARBA00022801"/>
    </source>
</evidence>
<organism evidence="12 13">
    <name type="scientific">Pseudoclavibacter helvolus</name>
    <dbReference type="NCBI Taxonomy" id="255205"/>
    <lineage>
        <taxon>Bacteria</taxon>
        <taxon>Bacillati</taxon>
        <taxon>Actinomycetota</taxon>
        <taxon>Actinomycetes</taxon>
        <taxon>Micrococcales</taxon>
        <taxon>Microbacteriaceae</taxon>
        <taxon>Pseudoclavibacter</taxon>
    </lineage>
</organism>
<dbReference type="EC" id="3.4.23.36" evidence="9"/>
<feature type="transmembrane region" description="Helical" evidence="9">
    <location>
        <begin position="16"/>
        <end position="33"/>
    </location>
</feature>
<keyword evidence="3 9" id="KW-0645">Protease</keyword>
<comment type="pathway">
    <text evidence="9">Protein modification; lipoprotein biosynthesis (signal peptide cleavage).</text>
</comment>
<dbReference type="GO" id="GO:0005886">
    <property type="term" value="C:plasma membrane"/>
    <property type="evidence" value="ECO:0007669"/>
    <property type="project" value="UniProtKB-SubCell"/>
</dbReference>
<evidence type="ECO:0000256" key="8">
    <source>
        <dbReference type="ARBA" id="ARBA00023136"/>
    </source>
</evidence>
<comment type="function">
    <text evidence="9 10">This protein specifically catalyzes the removal of signal peptides from prolipoproteins.</text>
</comment>
<feature type="transmembrane region" description="Helical" evidence="9">
    <location>
        <begin position="145"/>
        <end position="171"/>
    </location>
</feature>
<dbReference type="Pfam" id="PF01252">
    <property type="entry name" value="Peptidase_A8"/>
    <property type="match status" value="1"/>
</dbReference>
<evidence type="ECO:0000256" key="3">
    <source>
        <dbReference type="ARBA" id="ARBA00022670"/>
    </source>
</evidence>
<dbReference type="NCBIfam" id="TIGR00077">
    <property type="entry name" value="lspA"/>
    <property type="match status" value="1"/>
</dbReference>
<dbReference type="GO" id="GO:0004190">
    <property type="term" value="F:aspartic-type endopeptidase activity"/>
    <property type="evidence" value="ECO:0007669"/>
    <property type="project" value="UniProtKB-UniRule"/>
</dbReference>
<keyword evidence="7 9" id="KW-1133">Transmembrane helix</keyword>
<feature type="active site" evidence="9">
    <location>
        <position position="135"/>
    </location>
</feature>
<accession>A0A7W4UL48</accession>
<keyword evidence="8 9" id="KW-0472">Membrane</keyword>
<comment type="catalytic activity">
    <reaction evidence="9 10">
        <text>Release of signal peptides from bacterial membrane prolipoproteins. Hydrolyzes -Xaa-Yaa-Zaa-|-(S,diacylglyceryl)Cys-, in which Xaa is hydrophobic (preferably Leu), and Yaa (Ala or Ser) and Zaa (Gly or Ala) have small, neutral side chains.</text>
        <dbReference type="EC" id="3.4.23.36"/>
    </reaction>
</comment>
<dbReference type="PRINTS" id="PR00781">
    <property type="entry name" value="LIPOSIGPTASE"/>
</dbReference>
<dbReference type="RefSeq" id="WP_235812564.1">
    <property type="nucleotide sequence ID" value="NZ_CZJS01000057.1"/>
</dbReference>
<sequence>MEDTPLQTTERRSRPSIRILAMLAAVAVGAFALDQLTKALVVSSMTEGQTIEALGGFLQWHFVRNPGAAFSFAAGSTWIFTGVSTLMVIVIIVVARRLGSKLWGAVFGLVLGGALGNLFDRLFREPGFGTGHVIDFIYTPWMLPAIYNVADMCIVVGMSAFVLLTLFDIGFDGKRRPKAKKDA</sequence>
<feature type="transmembrane region" description="Helical" evidence="9">
    <location>
        <begin position="102"/>
        <end position="119"/>
    </location>
</feature>
<dbReference type="HAMAP" id="MF_00161">
    <property type="entry name" value="LspA"/>
    <property type="match status" value="1"/>
</dbReference>
<protein>
    <recommendedName>
        <fullName evidence="9">Lipoprotein signal peptidase</fullName>
        <ecNumber evidence="9">3.4.23.36</ecNumber>
    </recommendedName>
    <alternativeName>
        <fullName evidence="9">Prolipoprotein signal peptidase</fullName>
    </alternativeName>
    <alternativeName>
        <fullName evidence="9">Signal peptidase II</fullName>
        <shortName evidence="9">SPase II</shortName>
    </alternativeName>
</protein>
<dbReference type="PANTHER" id="PTHR33695:SF1">
    <property type="entry name" value="LIPOPROTEIN SIGNAL PEPTIDASE"/>
    <property type="match status" value="1"/>
</dbReference>
<dbReference type="InterPro" id="IPR001872">
    <property type="entry name" value="Peptidase_A8"/>
</dbReference>
<comment type="caution">
    <text evidence="12">The sequence shown here is derived from an EMBL/GenBank/DDBJ whole genome shotgun (WGS) entry which is preliminary data.</text>
</comment>
<evidence type="ECO:0000313" key="13">
    <source>
        <dbReference type="Proteomes" id="UP000545286"/>
    </source>
</evidence>
<dbReference type="UniPathway" id="UPA00665"/>
<evidence type="ECO:0000256" key="7">
    <source>
        <dbReference type="ARBA" id="ARBA00022989"/>
    </source>
</evidence>
<keyword evidence="13" id="KW-1185">Reference proteome</keyword>